<feature type="domain" description="RNase H type-1" evidence="1">
    <location>
        <begin position="33"/>
        <end position="149"/>
    </location>
</feature>
<dbReference type="Proteomes" id="UP001417504">
    <property type="component" value="Unassembled WGS sequence"/>
</dbReference>
<organism evidence="2 3">
    <name type="scientific">Stephania japonica</name>
    <dbReference type="NCBI Taxonomy" id="461633"/>
    <lineage>
        <taxon>Eukaryota</taxon>
        <taxon>Viridiplantae</taxon>
        <taxon>Streptophyta</taxon>
        <taxon>Embryophyta</taxon>
        <taxon>Tracheophyta</taxon>
        <taxon>Spermatophyta</taxon>
        <taxon>Magnoliopsida</taxon>
        <taxon>Ranunculales</taxon>
        <taxon>Menispermaceae</taxon>
        <taxon>Menispermoideae</taxon>
        <taxon>Cissampelideae</taxon>
        <taxon>Stephania</taxon>
    </lineage>
</organism>
<comment type="caution">
    <text evidence="2">The sequence shown here is derived from an EMBL/GenBank/DDBJ whole genome shotgun (WGS) entry which is preliminary data.</text>
</comment>
<evidence type="ECO:0000259" key="1">
    <source>
        <dbReference type="Pfam" id="PF13456"/>
    </source>
</evidence>
<dbReference type="SUPFAM" id="SSF53098">
    <property type="entry name" value="Ribonuclease H-like"/>
    <property type="match status" value="1"/>
</dbReference>
<gene>
    <name evidence="2" type="ORF">Sjap_022964</name>
</gene>
<keyword evidence="3" id="KW-1185">Reference proteome</keyword>
<dbReference type="GO" id="GO:0003676">
    <property type="term" value="F:nucleic acid binding"/>
    <property type="evidence" value="ECO:0007669"/>
    <property type="project" value="InterPro"/>
</dbReference>
<protein>
    <recommendedName>
        <fullName evidence="1">RNase H type-1 domain-containing protein</fullName>
    </recommendedName>
</protein>
<dbReference type="InterPro" id="IPR012337">
    <property type="entry name" value="RNaseH-like_sf"/>
</dbReference>
<sequence length="215" mass="23737">MRYTYDKGITVLPSSMPSLRSWCCPDKGWLKLNIDGAWNSEGKASAGDLIRDEEGRLVRGFHHSLGDCSTLDPELWGVLMGLRIAWQMDIKQLELEVDSLKTLKLIRDSILSNLQVVTLIREILDRCWQVEVSWLPQLNNLCANFMVKLAIAETGALRVGAVGCEGGSAAATSRGEVAIKVMILANFYSFVLQRIFIGFDSLQAQHIGGSFSSSS</sequence>
<name>A0AAP0HU34_9MAGN</name>
<dbReference type="InterPro" id="IPR036397">
    <property type="entry name" value="RNaseH_sf"/>
</dbReference>
<evidence type="ECO:0000313" key="2">
    <source>
        <dbReference type="EMBL" id="KAK9097467.1"/>
    </source>
</evidence>
<accession>A0AAP0HU34</accession>
<dbReference type="PANTHER" id="PTHR47723">
    <property type="entry name" value="OS05G0353850 PROTEIN"/>
    <property type="match status" value="1"/>
</dbReference>
<dbReference type="PANTHER" id="PTHR47723:SF19">
    <property type="entry name" value="POLYNUCLEOTIDYL TRANSFERASE, RIBONUCLEASE H-LIKE SUPERFAMILY PROTEIN"/>
    <property type="match status" value="1"/>
</dbReference>
<dbReference type="CDD" id="cd06222">
    <property type="entry name" value="RNase_H_like"/>
    <property type="match status" value="1"/>
</dbReference>
<dbReference type="GO" id="GO:0004523">
    <property type="term" value="F:RNA-DNA hybrid ribonuclease activity"/>
    <property type="evidence" value="ECO:0007669"/>
    <property type="project" value="InterPro"/>
</dbReference>
<dbReference type="InterPro" id="IPR053151">
    <property type="entry name" value="RNase_H-like"/>
</dbReference>
<dbReference type="EMBL" id="JBBNAE010000009">
    <property type="protein sequence ID" value="KAK9097467.1"/>
    <property type="molecule type" value="Genomic_DNA"/>
</dbReference>
<dbReference type="Gene3D" id="3.30.420.10">
    <property type="entry name" value="Ribonuclease H-like superfamily/Ribonuclease H"/>
    <property type="match status" value="1"/>
</dbReference>
<proteinExistence type="predicted"/>
<dbReference type="AlphaFoldDB" id="A0AAP0HU34"/>
<dbReference type="InterPro" id="IPR044730">
    <property type="entry name" value="RNase_H-like_dom_plant"/>
</dbReference>
<evidence type="ECO:0000313" key="3">
    <source>
        <dbReference type="Proteomes" id="UP001417504"/>
    </source>
</evidence>
<dbReference type="InterPro" id="IPR002156">
    <property type="entry name" value="RNaseH_domain"/>
</dbReference>
<reference evidence="2 3" key="1">
    <citation type="submission" date="2024-01" db="EMBL/GenBank/DDBJ databases">
        <title>Genome assemblies of Stephania.</title>
        <authorList>
            <person name="Yang L."/>
        </authorList>
    </citation>
    <scope>NUCLEOTIDE SEQUENCE [LARGE SCALE GENOMIC DNA]</scope>
    <source>
        <strain evidence="2">QJT</strain>
        <tissue evidence="2">Leaf</tissue>
    </source>
</reference>
<dbReference type="Pfam" id="PF13456">
    <property type="entry name" value="RVT_3"/>
    <property type="match status" value="1"/>
</dbReference>